<name>A0A183AIZ7_9TREM</name>
<keyword evidence="1" id="KW-0378">Hydrolase</keyword>
<dbReference type="Pfam" id="PF00077">
    <property type="entry name" value="RVP"/>
    <property type="match status" value="1"/>
</dbReference>
<dbReference type="EMBL" id="UZAN01043977">
    <property type="protein sequence ID" value="VDP79724.1"/>
    <property type="molecule type" value="Genomic_DNA"/>
</dbReference>
<proteinExistence type="predicted"/>
<evidence type="ECO:0000313" key="3">
    <source>
        <dbReference type="EMBL" id="VDP79724.1"/>
    </source>
</evidence>
<organism evidence="5">
    <name type="scientific">Echinostoma caproni</name>
    <dbReference type="NCBI Taxonomy" id="27848"/>
    <lineage>
        <taxon>Eukaryota</taxon>
        <taxon>Metazoa</taxon>
        <taxon>Spiralia</taxon>
        <taxon>Lophotrochozoa</taxon>
        <taxon>Platyhelminthes</taxon>
        <taxon>Trematoda</taxon>
        <taxon>Digenea</taxon>
        <taxon>Plagiorchiida</taxon>
        <taxon>Echinostomata</taxon>
        <taxon>Echinostomatoidea</taxon>
        <taxon>Echinostomatidae</taxon>
        <taxon>Echinostoma</taxon>
    </lineage>
</organism>
<dbReference type="WBParaSite" id="ECPE_0000694601-mRNA-1">
    <property type="protein sequence ID" value="ECPE_0000694601-mRNA-1"/>
    <property type="gene ID" value="ECPE_0000694601"/>
</dbReference>
<evidence type="ECO:0000259" key="2">
    <source>
        <dbReference type="PROSITE" id="PS50175"/>
    </source>
</evidence>
<dbReference type="AlphaFoldDB" id="A0A183AIZ7"/>
<dbReference type="PROSITE" id="PS50175">
    <property type="entry name" value="ASP_PROT_RETROV"/>
    <property type="match status" value="1"/>
</dbReference>
<dbReference type="InterPro" id="IPR001969">
    <property type="entry name" value="Aspartic_peptidase_AS"/>
</dbReference>
<gene>
    <name evidence="3" type="ORF">ECPE_LOCUS6932</name>
</gene>
<dbReference type="OrthoDB" id="6276451at2759"/>
<accession>A0A183AIZ7</accession>
<evidence type="ECO:0000256" key="1">
    <source>
        <dbReference type="ARBA" id="ARBA00022801"/>
    </source>
</evidence>
<evidence type="ECO:0000313" key="5">
    <source>
        <dbReference type="WBParaSite" id="ECPE_0000694601-mRNA-1"/>
    </source>
</evidence>
<reference evidence="3 4" key="2">
    <citation type="submission" date="2018-11" db="EMBL/GenBank/DDBJ databases">
        <authorList>
            <consortium name="Pathogen Informatics"/>
        </authorList>
    </citation>
    <scope>NUCLEOTIDE SEQUENCE [LARGE SCALE GENOMIC DNA]</scope>
    <source>
        <strain evidence="3 4">Egypt</strain>
    </source>
</reference>
<dbReference type="InterPro" id="IPR001995">
    <property type="entry name" value="Peptidase_A2_cat"/>
</dbReference>
<dbReference type="GO" id="GO:0006508">
    <property type="term" value="P:proteolysis"/>
    <property type="evidence" value="ECO:0007669"/>
    <property type="project" value="InterPro"/>
</dbReference>
<dbReference type="InterPro" id="IPR018061">
    <property type="entry name" value="Retropepsins"/>
</dbReference>
<dbReference type="Proteomes" id="UP000272942">
    <property type="component" value="Unassembled WGS sequence"/>
</dbReference>
<dbReference type="FunFam" id="2.40.70.10:FF:000130">
    <property type="entry name" value="Retrovirus-related Pol polyprotein from transposon opus-like Protein"/>
    <property type="match status" value="1"/>
</dbReference>
<dbReference type="Gene3D" id="2.40.70.10">
    <property type="entry name" value="Acid Proteases"/>
    <property type="match status" value="1"/>
</dbReference>
<sequence>MHLHAAVGKLVSRPAQATTVSGSPQPSRLFFVTDRTTGIRFLVDTGAQVSVIRPHPADLYRHSSVELVGANCTTIKTYGERSLTLNLGIRRSLPWVFIIADLPQSIIGIDFLRHFNLMVDPVGHKLIDRLTTCETRGTPADVPSVSPLSYVPISSCGSLRISGVVQTAGYSTSGDYRHCTSYRHARSTDTLSP</sequence>
<dbReference type="InterPro" id="IPR021109">
    <property type="entry name" value="Peptidase_aspartic_dom_sf"/>
</dbReference>
<protein>
    <submittedName>
        <fullName evidence="5">Peptidase A2 domain-containing protein</fullName>
    </submittedName>
</protein>
<keyword evidence="4" id="KW-1185">Reference proteome</keyword>
<evidence type="ECO:0000313" key="4">
    <source>
        <dbReference type="Proteomes" id="UP000272942"/>
    </source>
</evidence>
<dbReference type="SUPFAM" id="SSF50630">
    <property type="entry name" value="Acid proteases"/>
    <property type="match status" value="1"/>
</dbReference>
<reference evidence="5" key="1">
    <citation type="submission" date="2016-06" db="UniProtKB">
        <authorList>
            <consortium name="WormBaseParasite"/>
        </authorList>
    </citation>
    <scope>IDENTIFICATION</scope>
</reference>
<dbReference type="PROSITE" id="PS00141">
    <property type="entry name" value="ASP_PROTEASE"/>
    <property type="match status" value="1"/>
</dbReference>
<feature type="domain" description="Peptidase A2" evidence="2">
    <location>
        <begin position="39"/>
        <end position="111"/>
    </location>
</feature>
<dbReference type="GO" id="GO:0004190">
    <property type="term" value="F:aspartic-type endopeptidase activity"/>
    <property type="evidence" value="ECO:0007669"/>
    <property type="project" value="InterPro"/>
</dbReference>